<evidence type="ECO:0000313" key="2">
    <source>
        <dbReference type="EMBL" id="KGE03070.1"/>
    </source>
</evidence>
<dbReference type="Proteomes" id="UP000029640">
    <property type="component" value="Unassembled WGS sequence"/>
</dbReference>
<feature type="transmembrane region" description="Helical" evidence="1">
    <location>
        <begin position="157"/>
        <end position="174"/>
    </location>
</feature>
<protein>
    <recommendedName>
        <fullName evidence="4">Glycosyltransferase RgtA/B/C/D-like domain-containing protein</fullName>
    </recommendedName>
</protein>
<dbReference type="EMBL" id="AUVB01000070">
    <property type="protein sequence ID" value="KGE03070.1"/>
    <property type="molecule type" value="Genomic_DNA"/>
</dbReference>
<gene>
    <name evidence="2" type="ORF">HRUBRA_02302</name>
</gene>
<feature type="transmembrane region" description="Helical" evidence="1">
    <location>
        <begin position="379"/>
        <end position="397"/>
    </location>
</feature>
<feature type="transmembrane region" description="Helical" evidence="1">
    <location>
        <begin position="355"/>
        <end position="373"/>
    </location>
</feature>
<name>A0A095VNX9_9GAMM</name>
<keyword evidence="1" id="KW-0472">Membrane</keyword>
<dbReference type="RefSeq" id="WP_035514655.1">
    <property type="nucleotide sequence ID" value="NZ_KN234750.1"/>
</dbReference>
<dbReference type="STRING" id="1265313.HRUBRA_02302"/>
<feature type="transmembrane region" description="Helical" evidence="1">
    <location>
        <begin position="132"/>
        <end position="151"/>
    </location>
</feature>
<dbReference type="HOGENOM" id="CLU_478004_0_0_6"/>
<feature type="transmembrane region" description="Helical" evidence="1">
    <location>
        <begin position="404"/>
        <end position="422"/>
    </location>
</feature>
<keyword evidence="1" id="KW-1133">Transmembrane helix</keyword>
<organism evidence="2 3">
    <name type="scientific">Pseudohaliea rubra DSM 19751</name>
    <dbReference type="NCBI Taxonomy" id="1265313"/>
    <lineage>
        <taxon>Bacteria</taxon>
        <taxon>Pseudomonadati</taxon>
        <taxon>Pseudomonadota</taxon>
        <taxon>Gammaproteobacteria</taxon>
        <taxon>Cellvibrionales</taxon>
        <taxon>Halieaceae</taxon>
        <taxon>Pseudohaliea</taxon>
    </lineage>
</organism>
<feature type="transmembrane region" description="Helical" evidence="1">
    <location>
        <begin position="271"/>
        <end position="292"/>
    </location>
</feature>
<keyword evidence="1" id="KW-0812">Transmembrane</keyword>
<feature type="transmembrane region" description="Helical" evidence="1">
    <location>
        <begin position="106"/>
        <end position="125"/>
    </location>
</feature>
<dbReference type="PATRIC" id="fig|1265313.6.peg.2273"/>
<evidence type="ECO:0008006" key="4">
    <source>
        <dbReference type="Google" id="ProtNLM"/>
    </source>
</evidence>
<comment type="caution">
    <text evidence="2">The sequence shown here is derived from an EMBL/GenBank/DDBJ whole genome shotgun (WGS) entry which is preliminary data.</text>
</comment>
<reference evidence="2 3" key="1">
    <citation type="journal article" date="2014" name="Genome Announc.">
        <title>Genome Sequence of Gammaproteobacterial Pseudohaliea rubra Type Strain DSM 19751, Isolated from Coastal Seawater of the Mediterranean Sea.</title>
        <authorList>
            <person name="Spring S."/>
            <person name="Fiebig A."/>
            <person name="Riedel T."/>
            <person name="Goker M."/>
            <person name="Klenk H.P."/>
        </authorList>
    </citation>
    <scope>NUCLEOTIDE SEQUENCE [LARGE SCALE GENOMIC DNA]</scope>
    <source>
        <strain evidence="2 3">DSM 19751</strain>
    </source>
</reference>
<evidence type="ECO:0000256" key="1">
    <source>
        <dbReference type="SAM" id="Phobius"/>
    </source>
</evidence>
<evidence type="ECO:0000313" key="3">
    <source>
        <dbReference type="Proteomes" id="UP000029640"/>
    </source>
</evidence>
<proteinExistence type="predicted"/>
<keyword evidence="3" id="KW-1185">Reference proteome</keyword>
<dbReference type="AlphaFoldDB" id="A0A095VNX9"/>
<feature type="transmembrane region" description="Helical" evidence="1">
    <location>
        <begin position="186"/>
        <end position="205"/>
    </location>
</feature>
<accession>A0A095VNX9</accession>
<dbReference type="OrthoDB" id="5730057at2"/>
<sequence length="570" mass="61466">MSDVAPRYRLLLLLVFLLALLPRLHGAFTVGWGWDGPGTFNLVNFDEGGACRAALGGFDYPAFVGRQTLALAALAGVVPAAGTAGDPARAKAFCHSPPHLLVARGWSALLGALTAPVLVLIGWQLRPDAPPVGLVAGALLAVSGFHTAESFSGTVDAASVFFIYLFLALLVAAARGGRLALLASPLFLAAAVATKYWLFAALGYAGLVGGRALAAVTCGFSPRRLVVTVLGAGLVFALATNSELPRPAGFLWLLPWYLLPPWRRMHPRLRVFWALVPPLAAGLAHWPLFAAWTTGALEGRFGTGYGAIGWHKLLRNPLDGLLVLLLGLGLPACLCLPAGLASLRGATAQARAWRVFLVPIVAFALYLAFLAPVTYYRHFLPLLPVAALLAACGLWRAGRRWRPWLLGGCLGWSALLGLDIVADYHRDPRIALRSWYAEARPERVFISFYVNPPPGAARHALFRPALAAGAQPGLATAEYLVLSENWYDTAFANELNGPLAGRPERLVKTTPERARFYRRALAGEDPRLERLRVFPVHNIMPELVLHKAFYGTFQLFVGDLVVFRIRGPEG</sequence>
<feature type="transmembrane region" description="Helical" evidence="1">
    <location>
        <begin position="321"/>
        <end position="343"/>
    </location>
</feature>